<dbReference type="RefSeq" id="WP_153013886.1">
    <property type="nucleotide sequence ID" value="NZ_BCMS01000002.1"/>
</dbReference>
<sequence>MRRYSVLFPLLLLPAQAAGTPQTVQVGAQVNRACVIATANQNPKINMGDYDATVSYGTNFVGEVTIDVYCNRGSSAPTRKINGSAVALNYGTALTTTLTRSAGGTLDSRVWMVHLSTSVMNDNASPFNGAQVYPTKVRAGWPSTPQFNAPSGQYAGSVVFSVEF</sequence>
<dbReference type="Proteomes" id="UP000056209">
    <property type="component" value="Unassembled WGS sequence"/>
</dbReference>
<dbReference type="AlphaFoldDB" id="A0A100HMD2"/>
<evidence type="ECO:0000256" key="1">
    <source>
        <dbReference type="SAM" id="SignalP"/>
    </source>
</evidence>
<evidence type="ECO:0000313" key="2">
    <source>
        <dbReference type="EMBL" id="GAQ23348.1"/>
    </source>
</evidence>
<proteinExistence type="predicted"/>
<keyword evidence="3" id="KW-1185">Reference proteome</keyword>
<dbReference type="OrthoDB" id="68306at2"/>
<reference evidence="3" key="1">
    <citation type="submission" date="2015-11" db="EMBL/GenBank/DDBJ databases">
        <title>Draft Genome Sequence of the Radioresistant Bacterium Deinococcus grandis, Isolated from Freshwater Fish in Japan.</title>
        <authorList>
            <person name="Satoh K."/>
            <person name="Onodera T."/>
            <person name="Omoso K."/>
            <person name="Takeda-Yano K."/>
            <person name="Katayama T."/>
            <person name="Oono Y."/>
            <person name="Narumi I."/>
        </authorList>
    </citation>
    <scope>NUCLEOTIDE SEQUENCE [LARGE SCALE GENOMIC DNA]</scope>
    <source>
        <strain evidence="3">ATCC 43672</strain>
    </source>
</reference>
<feature type="signal peptide" evidence="1">
    <location>
        <begin position="1"/>
        <end position="17"/>
    </location>
</feature>
<feature type="chain" id="PRO_5007086656" description="Spore coat protein U domain-containing protein" evidence="1">
    <location>
        <begin position="18"/>
        <end position="164"/>
    </location>
</feature>
<dbReference type="EMBL" id="BCMS01000002">
    <property type="protein sequence ID" value="GAQ23348.1"/>
    <property type="molecule type" value="Genomic_DNA"/>
</dbReference>
<comment type="caution">
    <text evidence="2">The sequence shown here is derived from an EMBL/GenBank/DDBJ whole genome shotgun (WGS) entry which is preliminary data.</text>
</comment>
<evidence type="ECO:0008006" key="4">
    <source>
        <dbReference type="Google" id="ProtNLM"/>
    </source>
</evidence>
<accession>A0A100HMD2</accession>
<evidence type="ECO:0000313" key="3">
    <source>
        <dbReference type="Proteomes" id="UP000056209"/>
    </source>
</evidence>
<organism evidence="2 3">
    <name type="scientific">Deinococcus grandis</name>
    <dbReference type="NCBI Taxonomy" id="57498"/>
    <lineage>
        <taxon>Bacteria</taxon>
        <taxon>Thermotogati</taxon>
        <taxon>Deinococcota</taxon>
        <taxon>Deinococci</taxon>
        <taxon>Deinococcales</taxon>
        <taxon>Deinococcaceae</taxon>
        <taxon>Deinococcus</taxon>
    </lineage>
</organism>
<gene>
    <name evidence="2" type="ORF">DEIGR_200203</name>
</gene>
<name>A0A100HMD2_9DEIO</name>
<keyword evidence="1" id="KW-0732">Signal</keyword>
<protein>
    <recommendedName>
        <fullName evidence="4">Spore coat protein U domain-containing protein</fullName>
    </recommendedName>
</protein>